<sequence>MELEAQADRPGAPTTSTTTPSPVVAAASIVPQKRKGPPAEGDFPPSAFAPTEAPAPSESAASTQPDKDEYETGRVLCEACGERISFRDEEAGTFTVKHWDAHRFQCPNASQQAVKTASRSPEPLLDVSAPPPSTTKRRRAKRTEDERIAYLRDDPYVAQFEAYRVLCASCDKWIRLRPNSTYCSIPWDAHRKSCLAKRVAKNSHPGDDRSILFSGDPTVRKFDSERVQCRNCEEWITIGAGDNLGAANDRQCSAAVQASDSSDLTCYSKILAIKSRTRAILGNFVPAQESRRRNAEQREAALRSDPLISEVEPNRVFCSVCRKWVQLRQDSTYCAYPWVQHRGKCLARHQRRVGKETELNGSSPAMQRVLDAYAKSETGPEDSEGDESEESGSTDEEIKARRKAHRREERRKAKEAAWMARLRQEEEQRRMIHYHRPLPPAFTERGLSMDMDEEVRHPPRLADLETSAGRLDFVSKSIRYLFKTTYERSDELTIANLVTYLNAAIPLDKHEDFDTTEVTKAAAAISDRGEFVLEGDVLRFRD</sequence>
<feature type="compositionally biased region" description="Low complexity" evidence="1">
    <location>
        <begin position="43"/>
        <end position="63"/>
    </location>
</feature>
<evidence type="ECO:0000313" key="2">
    <source>
        <dbReference type="EMBL" id="TCD68019.1"/>
    </source>
</evidence>
<evidence type="ECO:0000256" key="1">
    <source>
        <dbReference type="SAM" id="MobiDB-lite"/>
    </source>
</evidence>
<feature type="compositionally biased region" description="Low complexity" evidence="1">
    <location>
        <begin position="12"/>
        <end position="28"/>
    </location>
</feature>
<evidence type="ECO:0000313" key="3">
    <source>
        <dbReference type="Proteomes" id="UP000292702"/>
    </source>
</evidence>
<feature type="region of interest" description="Disordered" evidence="1">
    <location>
        <begin position="375"/>
        <end position="416"/>
    </location>
</feature>
<gene>
    <name evidence="2" type="ORF">EIP91_011630</name>
</gene>
<feature type="compositionally biased region" description="Polar residues" evidence="1">
    <location>
        <begin position="110"/>
        <end position="119"/>
    </location>
</feature>
<feature type="compositionally biased region" description="Basic and acidic residues" evidence="1">
    <location>
        <begin position="406"/>
        <end position="415"/>
    </location>
</feature>
<comment type="caution">
    <text evidence="2">The sequence shown here is derived from an EMBL/GenBank/DDBJ whole genome shotgun (WGS) entry which is preliminary data.</text>
</comment>
<feature type="compositionally biased region" description="Acidic residues" evidence="1">
    <location>
        <begin position="379"/>
        <end position="395"/>
    </location>
</feature>
<accession>A0A4R0RRE9</accession>
<name>A0A4R0RRE9_9APHY</name>
<reference evidence="2 3" key="1">
    <citation type="submission" date="2018-11" db="EMBL/GenBank/DDBJ databases">
        <title>Genome assembly of Steccherinum ochraceum LE-BIN_3174, the white-rot fungus of the Steccherinaceae family (The Residual Polyporoid clade, Polyporales, Basidiomycota).</title>
        <authorList>
            <person name="Fedorova T.V."/>
            <person name="Glazunova O.A."/>
            <person name="Landesman E.O."/>
            <person name="Moiseenko K.V."/>
            <person name="Psurtseva N.V."/>
            <person name="Savinova O.S."/>
            <person name="Shakhova N.V."/>
            <person name="Tyazhelova T.V."/>
            <person name="Vasina D.V."/>
        </authorList>
    </citation>
    <scope>NUCLEOTIDE SEQUENCE [LARGE SCALE GENOMIC DNA]</scope>
    <source>
        <strain evidence="2 3">LE-BIN_3174</strain>
    </source>
</reference>
<dbReference type="AlphaFoldDB" id="A0A4R0RRE9"/>
<feature type="region of interest" description="Disordered" evidence="1">
    <location>
        <begin position="110"/>
        <end position="143"/>
    </location>
</feature>
<dbReference type="EMBL" id="RWJN01000078">
    <property type="protein sequence ID" value="TCD68019.1"/>
    <property type="molecule type" value="Genomic_DNA"/>
</dbReference>
<organism evidence="2 3">
    <name type="scientific">Steccherinum ochraceum</name>
    <dbReference type="NCBI Taxonomy" id="92696"/>
    <lineage>
        <taxon>Eukaryota</taxon>
        <taxon>Fungi</taxon>
        <taxon>Dikarya</taxon>
        <taxon>Basidiomycota</taxon>
        <taxon>Agaricomycotina</taxon>
        <taxon>Agaricomycetes</taxon>
        <taxon>Polyporales</taxon>
        <taxon>Steccherinaceae</taxon>
        <taxon>Steccherinum</taxon>
    </lineage>
</organism>
<protein>
    <submittedName>
        <fullName evidence="2">Uncharacterized protein</fullName>
    </submittedName>
</protein>
<keyword evidence="3" id="KW-1185">Reference proteome</keyword>
<dbReference type="OrthoDB" id="3270344at2759"/>
<feature type="region of interest" description="Disordered" evidence="1">
    <location>
        <begin position="1"/>
        <end position="70"/>
    </location>
</feature>
<dbReference type="Proteomes" id="UP000292702">
    <property type="component" value="Unassembled WGS sequence"/>
</dbReference>
<proteinExistence type="predicted"/>
<dbReference type="STRING" id="92696.A0A4R0RRE9"/>